<evidence type="ECO:0000313" key="4">
    <source>
        <dbReference type="Proteomes" id="UP000002630"/>
    </source>
</evidence>
<dbReference type="Proteomes" id="UP000002630">
    <property type="component" value="Linkage Group LG10"/>
</dbReference>
<dbReference type="EMBL" id="FN649735">
    <property type="protein sequence ID" value="CBN74063.1"/>
    <property type="molecule type" value="Genomic_DNA"/>
</dbReference>
<dbReference type="OrthoDB" id="426718at2759"/>
<dbReference type="EMBL" id="FN647877">
    <property type="protein sequence ID" value="CBN74063.1"/>
    <property type="molecule type" value="Genomic_DNA"/>
</dbReference>
<name>D8LDJ4_ECTSI</name>
<feature type="domain" description="Fungal lipase-type" evidence="2">
    <location>
        <begin position="175"/>
        <end position="326"/>
    </location>
</feature>
<dbReference type="PANTHER" id="PTHR45856">
    <property type="entry name" value="ALPHA/BETA-HYDROLASES SUPERFAMILY PROTEIN"/>
    <property type="match status" value="1"/>
</dbReference>
<sequence length="463" mass="50340">MPDVVEATWVALVLAISCTGSAMGRAGSTPTLFVSPPAAPASCPRTTVAADALGSSTSSVGGISSSAQRAWFDPTNAMPPHTWKISRSPEVKMKPDLSAKGFSALNAFFFAGLSKIAYASEDEARGLLVGNSTERGLGFDRFHWFEGGEEARKNPFGNLHDTDAFVAASDDILAVVFRGTMGVADWYTNAKVKPKKCPQEWRVPPPGGTVHTGFDDAVSTVWFSTPSGQPTGMYQTIMDLYNEKGKNRKLFFTGHSLGGALATNAAARVAFIDDLDIAGIYTIGSPRLFNRAAGRHFDGRPNGGKTLKEKYFRCRNNKDPVPTVPKSPYVHVGTEIYIDKCGTISMASMADRILDQLLWWLRFEYIRGIDDHSTSEYIRLFKQIVLNSRVPLMDKAASVVMDALGDLVLKVAPDAAENNKMLADMLKGMRKNKMVDDMLIGVERRDGLVDEAKGRARVASQAI</sequence>
<protein>
    <submittedName>
        <fullName evidence="3">Lipase</fullName>
    </submittedName>
</protein>
<feature type="signal peptide" evidence="1">
    <location>
        <begin position="1"/>
        <end position="26"/>
    </location>
</feature>
<accession>D8LDJ4</accession>
<dbReference type="GO" id="GO:0006629">
    <property type="term" value="P:lipid metabolic process"/>
    <property type="evidence" value="ECO:0007669"/>
    <property type="project" value="InterPro"/>
</dbReference>
<dbReference type="InterPro" id="IPR029058">
    <property type="entry name" value="AB_hydrolase_fold"/>
</dbReference>
<evidence type="ECO:0000313" key="3">
    <source>
        <dbReference type="EMBL" id="CBN74063.1"/>
    </source>
</evidence>
<evidence type="ECO:0000259" key="2">
    <source>
        <dbReference type="Pfam" id="PF01764"/>
    </source>
</evidence>
<dbReference type="PANTHER" id="PTHR45856:SF24">
    <property type="entry name" value="FUNGAL LIPASE-LIKE DOMAIN-CONTAINING PROTEIN"/>
    <property type="match status" value="1"/>
</dbReference>
<keyword evidence="1" id="KW-0732">Signal</keyword>
<gene>
    <name evidence="3" type="ORF">Esi_0012_0117</name>
</gene>
<evidence type="ECO:0000256" key="1">
    <source>
        <dbReference type="SAM" id="SignalP"/>
    </source>
</evidence>
<dbReference type="Gene3D" id="3.40.50.1820">
    <property type="entry name" value="alpha/beta hydrolase"/>
    <property type="match status" value="1"/>
</dbReference>
<dbReference type="STRING" id="2880.D8LDJ4"/>
<dbReference type="Pfam" id="PF01764">
    <property type="entry name" value="Lipase_3"/>
    <property type="match status" value="1"/>
</dbReference>
<dbReference type="CDD" id="cd00519">
    <property type="entry name" value="Lipase_3"/>
    <property type="match status" value="1"/>
</dbReference>
<reference evidence="3 4" key="1">
    <citation type="journal article" date="2010" name="Nature">
        <title>The Ectocarpus genome and the independent evolution of multicellularity in brown algae.</title>
        <authorList>
            <person name="Cock J.M."/>
            <person name="Sterck L."/>
            <person name="Rouze P."/>
            <person name="Scornet D."/>
            <person name="Allen A.E."/>
            <person name="Amoutzias G."/>
            <person name="Anthouard V."/>
            <person name="Artiguenave F."/>
            <person name="Aury J.M."/>
            <person name="Badger J.H."/>
            <person name="Beszteri B."/>
            <person name="Billiau K."/>
            <person name="Bonnet E."/>
            <person name="Bothwell J.H."/>
            <person name="Bowler C."/>
            <person name="Boyen C."/>
            <person name="Brownlee C."/>
            <person name="Carrano C.J."/>
            <person name="Charrier B."/>
            <person name="Cho G.Y."/>
            <person name="Coelho S.M."/>
            <person name="Collen J."/>
            <person name="Corre E."/>
            <person name="Da Silva C."/>
            <person name="Delage L."/>
            <person name="Delaroque N."/>
            <person name="Dittami S.M."/>
            <person name="Doulbeau S."/>
            <person name="Elias M."/>
            <person name="Farnham G."/>
            <person name="Gachon C.M."/>
            <person name="Gschloessl B."/>
            <person name="Heesch S."/>
            <person name="Jabbari K."/>
            <person name="Jubin C."/>
            <person name="Kawai H."/>
            <person name="Kimura K."/>
            <person name="Kloareg B."/>
            <person name="Kupper F.C."/>
            <person name="Lang D."/>
            <person name="Le Bail A."/>
            <person name="Leblanc C."/>
            <person name="Lerouge P."/>
            <person name="Lohr M."/>
            <person name="Lopez P.J."/>
            <person name="Martens C."/>
            <person name="Maumus F."/>
            <person name="Michel G."/>
            <person name="Miranda-Saavedra D."/>
            <person name="Morales J."/>
            <person name="Moreau H."/>
            <person name="Motomura T."/>
            <person name="Nagasato C."/>
            <person name="Napoli C.A."/>
            <person name="Nelson D.R."/>
            <person name="Nyvall-Collen P."/>
            <person name="Peters A.F."/>
            <person name="Pommier C."/>
            <person name="Potin P."/>
            <person name="Poulain J."/>
            <person name="Quesneville H."/>
            <person name="Read B."/>
            <person name="Rensing S.A."/>
            <person name="Ritter A."/>
            <person name="Rousvoal S."/>
            <person name="Samanta M."/>
            <person name="Samson G."/>
            <person name="Schroeder D.C."/>
            <person name="Segurens B."/>
            <person name="Strittmatter M."/>
            <person name="Tonon T."/>
            <person name="Tregear J.W."/>
            <person name="Valentin K."/>
            <person name="von Dassow P."/>
            <person name="Yamagishi T."/>
            <person name="Van de Peer Y."/>
            <person name="Wincker P."/>
        </authorList>
    </citation>
    <scope>NUCLEOTIDE SEQUENCE [LARGE SCALE GENOMIC DNA]</scope>
    <source>
        <strain evidence="4">Ec32 / CCAP1310/4</strain>
    </source>
</reference>
<dbReference type="InParanoid" id="D8LDJ4"/>
<dbReference type="eggNOG" id="KOG4569">
    <property type="taxonomic scope" value="Eukaryota"/>
</dbReference>
<dbReference type="SUPFAM" id="SSF53474">
    <property type="entry name" value="alpha/beta-Hydrolases"/>
    <property type="match status" value="1"/>
</dbReference>
<keyword evidence="4" id="KW-1185">Reference proteome</keyword>
<dbReference type="InterPro" id="IPR051218">
    <property type="entry name" value="Sec_MonoDiacylglyc_Lipase"/>
</dbReference>
<dbReference type="AlphaFoldDB" id="D8LDJ4"/>
<proteinExistence type="predicted"/>
<dbReference type="InterPro" id="IPR002921">
    <property type="entry name" value="Fungal_lipase-type"/>
</dbReference>
<feature type="chain" id="PRO_5003117074" evidence="1">
    <location>
        <begin position="27"/>
        <end position="463"/>
    </location>
</feature>
<organism evidence="3 4">
    <name type="scientific">Ectocarpus siliculosus</name>
    <name type="common">Brown alga</name>
    <name type="synonym">Conferva siliculosa</name>
    <dbReference type="NCBI Taxonomy" id="2880"/>
    <lineage>
        <taxon>Eukaryota</taxon>
        <taxon>Sar</taxon>
        <taxon>Stramenopiles</taxon>
        <taxon>Ochrophyta</taxon>
        <taxon>PX clade</taxon>
        <taxon>Phaeophyceae</taxon>
        <taxon>Ectocarpales</taxon>
        <taxon>Ectocarpaceae</taxon>
        <taxon>Ectocarpus</taxon>
    </lineage>
</organism>